<proteinExistence type="predicted"/>
<dbReference type="AlphaFoldDB" id="A0A165Y2I4"/>
<name>A0A165Y2I4_9BACI</name>
<organism evidence="2 3">
    <name type="scientific">Aeribacillus pallidus</name>
    <dbReference type="NCBI Taxonomy" id="33936"/>
    <lineage>
        <taxon>Bacteria</taxon>
        <taxon>Bacillati</taxon>
        <taxon>Bacillota</taxon>
        <taxon>Bacilli</taxon>
        <taxon>Bacillales</taxon>
        <taxon>Bacillaceae</taxon>
        <taxon>Aeribacillus</taxon>
    </lineage>
</organism>
<gene>
    <name evidence="2" type="ORF">AZI98_07575</name>
</gene>
<dbReference type="OrthoDB" id="2476089at2"/>
<protein>
    <recommendedName>
        <fullName evidence="4">DUF4025 domain-containing protein</fullName>
    </recommendedName>
</protein>
<accession>A0A165Y2I4</accession>
<dbReference type="Pfam" id="PF13217">
    <property type="entry name" value="DUF4025"/>
    <property type="match status" value="1"/>
</dbReference>
<dbReference type="EMBL" id="LWBR01000017">
    <property type="protein sequence ID" value="KZN96658.1"/>
    <property type="molecule type" value="Genomic_DNA"/>
</dbReference>
<sequence>MSTKRQDKKMKNNPTFGAYDEPFKSGSESDLTQGLAITQEQIRDTYTEGTIDGMMEDVDGNNIPLKTEEE</sequence>
<evidence type="ECO:0000256" key="1">
    <source>
        <dbReference type="SAM" id="MobiDB-lite"/>
    </source>
</evidence>
<dbReference type="RefSeq" id="WP_063387674.1">
    <property type="nucleotide sequence ID" value="NZ_LWBR01000017.1"/>
</dbReference>
<reference evidence="2 3" key="1">
    <citation type="submission" date="2016-04" db="EMBL/GenBank/DDBJ databases">
        <title>Draft genome sequence of Aeribacillus pallidus 8m3 from petroleum reservoir.</title>
        <authorList>
            <person name="Poltaraus A.B."/>
            <person name="Nazina T.N."/>
            <person name="Tourova T.P."/>
            <person name="Malakho S.M."/>
            <person name="Korshunova A.V."/>
            <person name="Sokolova D.S."/>
        </authorList>
    </citation>
    <scope>NUCLEOTIDE SEQUENCE [LARGE SCALE GENOMIC DNA]</scope>
    <source>
        <strain evidence="2 3">8m3</strain>
    </source>
</reference>
<evidence type="ECO:0000313" key="3">
    <source>
        <dbReference type="Proteomes" id="UP000076476"/>
    </source>
</evidence>
<comment type="caution">
    <text evidence="2">The sequence shown here is derived from an EMBL/GenBank/DDBJ whole genome shotgun (WGS) entry which is preliminary data.</text>
</comment>
<feature type="region of interest" description="Disordered" evidence="1">
    <location>
        <begin position="1"/>
        <end position="30"/>
    </location>
</feature>
<dbReference type="InterPro" id="IPR025100">
    <property type="entry name" value="DUF4025"/>
</dbReference>
<evidence type="ECO:0000313" key="2">
    <source>
        <dbReference type="EMBL" id="KZN96658.1"/>
    </source>
</evidence>
<dbReference type="Proteomes" id="UP000076476">
    <property type="component" value="Unassembled WGS sequence"/>
</dbReference>
<evidence type="ECO:0008006" key="4">
    <source>
        <dbReference type="Google" id="ProtNLM"/>
    </source>
</evidence>
<keyword evidence="3" id="KW-1185">Reference proteome</keyword>